<organism evidence="9 10">
    <name type="scientific">Callorhinchus milii</name>
    <name type="common">Ghost shark</name>
    <dbReference type="NCBI Taxonomy" id="7868"/>
    <lineage>
        <taxon>Eukaryota</taxon>
        <taxon>Metazoa</taxon>
        <taxon>Chordata</taxon>
        <taxon>Craniata</taxon>
        <taxon>Vertebrata</taxon>
        <taxon>Chondrichthyes</taxon>
        <taxon>Holocephali</taxon>
        <taxon>Chimaeriformes</taxon>
        <taxon>Callorhinchidae</taxon>
        <taxon>Callorhinchus</taxon>
    </lineage>
</organism>
<dbReference type="OMA" id="FQFICFG"/>
<keyword evidence="3" id="KW-0813">Transport</keyword>
<feature type="transmembrane region" description="Helical" evidence="8">
    <location>
        <begin position="159"/>
        <end position="179"/>
    </location>
</feature>
<comment type="similarity">
    <text evidence="2">Belongs to the SLC35F solute transporter family.</text>
</comment>
<evidence type="ECO:0000256" key="8">
    <source>
        <dbReference type="SAM" id="Phobius"/>
    </source>
</evidence>
<evidence type="ECO:0000256" key="4">
    <source>
        <dbReference type="ARBA" id="ARBA00022692"/>
    </source>
</evidence>
<feature type="transmembrane region" description="Helical" evidence="8">
    <location>
        <begin position="287"/>
        <end position="306"/>
    </location>
</feature>
<dbReference type="Proteomes" id="UP000314986">
    <property type="component" value="Unassembled WGS sequence"/>
</dbReference>
<keyword evidence="6 8" id="KW-0472">Membrane</keyword>
<evidence type="ECO:0000256" key="7">
    <source>
        <dbReference type="ARBA" id="ARBA00037727"/>
    </source>
</evidence>
<protein>
    <submittedName>
        <fullName evidence="9">Info solute carrier family 35 member F2, like</fullName>
    </submittedName>
</protein>
<accession>A0A4W3HUU6</accession>
<dbReference type="InterPro" id="IPR052221">
    <property type="entry name" value="SLC35F_Transporter"/>
</dbReference>
<evidence type="ECO:0000313" key="10">
    <source>
        <dbReference type="Proteomes" id="UP000314986"/>
    </source>
</evidence>
<dbReference type="InterPro" id="IPR009262">
    <property type="entry name" value="SLC35_F1/F2/F6"/>
</dbReference>
<sequence length="371" mass="41540">MEGSEDNAQRGCKIKKFFSHLIEKVNARECLTWRFLKQILLGQGLSVLLCGTGVTSQYLAKEFAVETPMFQSFLNYLLLCLVYTGILAFRQGEENLMQILKTKWWKYLLLGLIDVEANYMIVKAYQYTTLTSVQLLDCFTIPVVMFLSWFILHSRYKVLHFVAISICLMGVGVMVGADILAEREQGSVKNILLGDLLVLGGAILYGCSNVCEEYVVKNLSRVEFLGMIGLFGTFISSIQLGIVEHNTIAAINWNWEIVLLFIAFAACMFALYNLMPIVVKFTNATSINLATLTADLYSLLIGVFLFNYEFSGLYFLAFVAIIFGFILYSSVPLPTAENQDPVQTVSSQLDVTAQATEVSAQEPTVIQHEDL</sequence>
<dbReference type="GeneTree" id="ENSGT00390000015655"/>
<dbReference type="GO" id="GO:0022857">
    <property type="term" value="F:transmembrane transporter activity"/>
    <property type="evidence" value="ECO:0007669"/>
    <property type="project" value="InterPro"/>
</dbReference>
<comment type="subcellular location">
    <subcellularLocation>
        <location evidence="1">Membrane</location>
        <topology evidence="1">Multi-pass membrane protein</topology>
    </subcellularLocation>
</comment>
<dbReference type="STRING" id="7868.ENSCMIP00000020091"/>
<feature type="transmembrane region" description="Helical" evidence="8">
    <location>
        <begin position="255"/>
        <end position="275"/>
    </location>
</feature>
<dbReference type="PANTHER" id="PTHR14233:SF12">
    <property type="entry name" value="SOLUTE CARRIER FAMILY 35 MEMBER F2"/>
    <property type="match status" value="1"/>
</dbReference>
<reference evidence="10" key="1">
    <citation type="journal article" date="2006" name="Science">
        <title>Ancient noncoding elements conserved in the human genome.</title>
        <authorList>
            <person name="Venkatesh B."/>
            <person name="Kirkness E.F."/>
            <person name="Loh Y.H."/>
            <person name="Halpern A.L."/>
            <person name="Lee A.P."/>
            <person name="Johnson J."/>
            <person name="Dandona N."/>
            <person name="Viswanathan L.D."/>
            <person name="Tay A."/>
            <person name="Venter J.C."/>
            <person name="Strausberg R.L."/>
            <person name="Brenner S."/>
        </authorList>
    </citation>
    <scope>NUCLEOTIDE SEQUENCE [LARGE SCALE GENOMIC DNA]</scope>
</reference>
<evidence type="ECO:0000313" key="9">
    <source>
        <dbReference type="Ensembl" id="ENSCMIP00000020091.1"/>
    </source>
</evidence>
<dbReference type="AlphaFoldDB" id="A0A4W3HUU6"/>
<reference evidence="10" key="3">
    <citation type="journal article" date="2014" name="Nature">
        <title>Elephant shark genome provides unique insights into gnathostome evolution.</title>
        <authorList>
            <consortium name="International Elephant Shark Genome Sequencing Consortium"/>
            <person name="Venkatesh B."/>
            <person name="Lee A.P."/>
            <person name="Ravi V."/>
            <person name="Maurya A.K."/>
            <person name="Lian M.M."/>
            <person name="Swann J.B."/>
            <person name="Ohta Y."/>
            <person name="Flajnik M.F."/>
            <person name="Sutoh Y."/>
            <person name="Kasahara M."/>
            <person name="Hoon S."/>
            <person name="Gangu V."/>
            <person name="Roy S.W."/>
            <person name="Irimia M."/>
            <person name="Korzh V."/>
            <person name="Kondrychyn I."/>
            <person name="Lim Z.W."/>
            <person name="Tay B.H."/>
            <person name="Tohari S."/>
            <person name="Kong K.W."/>
            <person name="Ho S."/>
            <person name="Lorente-Galdos B."/>
            <person name="Quilez J."/>
            <person name="Marques-Bonet T."/>
            <person name="Raney B.J."/>
            <person name="Ingham P.W."/>
            <person name="Tay A."/>
            <person name="Hillier L.W."/>
            <person name="Minx P."/>
            <person name="Boehm T."/>
            <person name="Wilson R.K."/>
            <person name="Brenner S."/>
            <person name="Warren W.C."/>
        </authorList>
    </citation>
    <scope>NUCLEOTIDE SEQUENCE [LARGE SCALE GENOMIC DNA]</scope>
</reference>
<keyword evidence="4 8" id="KW-0812">Transmembrane</keyword>
<name>A0A4W3HUU6_CALMI</name>
<evidence type="ECO:0000256" key="1">
    <source>
        <dbReference type="ARBA" id="ARBA00004141"/>
    </source>
</evidence>
<keyword evidence="10" id="KW-1185">Reference proteome</keyword>
<feature type="transmembrane region" description="Helical" evidence="8">
    <location>
        <begin position="72"/>
        <end position="92"/>
    </location>
</feature>
<dbReference type="Pfam" id="PF06027">
    <property type="entry name" value="SLC35F"/>
    <property type="match status" value="1"/>
</dbReference>
<feature type="transmembrane region" description="Helical" evidence="8">
    <location>
        <begin position="312"/>
        <end position="331"/>
    </location>
</feature>
<dbReference type="Ensembl" id="ENSCMIT00000020463.1">
    <property type="protein sequence ID" value="ENSCMIP00000020091.1"/>
    <property type="gene ID" value="ENSCMIG00000009299.1"/>
</dbReference>
<dbReference type="InterPro" id="IPR037185">
    <property type="entry name" value="EmrE-like"/>
</dbReference>
<feature type="transmembrane region" description="Helical" evidence="8">
    <location>
        <begin position="133"/>
        <end position="152"/>
    </location>
</feature>
<proteinExistence type="inferred from homology"/>
<comment type="function">
    <text evidence="7">Putative solute transporter.</text>
</comment>
<reference evidence="9" key="4">
    <citation type="submission" date="2025-08" db="UniProtKB">
        <authorList>
            <consortium name="Ensembl"/>
        </authorList>
    </citation>
    <scope>IDENTIFICATION</scope>
</reference>
<feature type="transmembrane region" description="Helical" evidence="8">
    <location>
        <begin position="222"/>
        <end position="243"/>
    </location>
</feature>
<dbReference type="GO" id="GO:0016020">
    <property type="term" value="C:membrane"/>
    <property type="evidence" value="ECO:0007669"/>
    <property type="project" value="UniProtKB-SubCell"/>
</dbReference>
<evidence type="ECO:0000256" key="6">
    <source>
        <dbReference type="ARBA" id="ARBA00023136"/>
    </source>
</evidence>
<evidence type="ECO:0000256" key="2">
    <source>
        <dbReference type="ARBA" id="ARBA00007863"/>
    </source>
</evidence>
<dbReference type="PANTHER" id="PTHR14233">
    <property type="entry name" value="DUF914-RELATED"/>
    <property type="match status" value="1"/>
</dbReference>
<evidence type="ECO:0000256" key="5">
    <source>
        <dbReference type="ARBA" id="ARBA00022989"/>
    </source>
</evidence>
<dbReference type="InParanoid" id="A0A4W3HUU6"/>
<evidence type="ECO:0000256" key="3">
    <source>
        <dbReference type="ARBA" id="ARBA00022448"/>
    </source>
</evidence>
<feature type="transmembrane region" description="Helical" evidence="8">
    <location>
        <begin position="191"/>
        <end position="210"/>
    </location>
</feature>
<reference evidence="9" key="5">
    <citation type="submission" date="2025-09" db="UniProtKB">
        <authorList>
            <consortium name="Ensembl"/>
        </authorList>
    </citation>
    <scope>IDENTIFICATION</scope>
</reference>
<reference evidence="10" key="2">
    <citation type="journal article" date="2007" name="PLoS Biol.">
        <title>Survey sequencing and comparative analysis of the elephant shark (Callorhinchus milii) genome.</title>
        <authorList>
            <person name="Venkatesh B."/>
            <person name="Kirkness E.F."/>
            <person name="Loh Y.H."/>
            <person name="Halpern A.L."/>
            <person name="Lee A.P."/>
            <person name="Johnson J."/>
            <person name="Dandona N."/>
            <person name="Viswanathan L.D."/>
            <person name="Tay A."/>
            <person name="Venter J.C."/>
            <person name="Strausberg R.L."/>
            <person name="Brenner S."/>
        </authorList>
    </citation>
    <scope>NUCLEOTIDE SEQUENCE [LARGE SCALE GENOMIC DNA]</scope>
</reference>
<dbReference type="SUPFAM" id="SSF103481">
    <property type="entry name" value="Multidrug resistance efflux transporter EmrE"/>
    <property type="match status" value="1"/>
</dbReference>
<keyword evidence="5 8" id="KW-1133">Transmembrane helix</keyword>